<dbReference type="EMBL" id="OUNR01000003">
    <property type="protein sequence ID" value="SPP64276.1"/>
    <property type="molecule type" value="Genomic_DNA"/>
</dbReference>
<dbReference type="SUPFAM" id="SSF56796">
    <property type="entry name" value="Dehydroquinate synthase-like"/>
    <property type="match status" value="1"/>
</dbReference>
<evidence type="ECO:0000256" key="13">
    <source>
        <dbReference type="ARBA" id="ARBA00022833"/>
    </source>
</evidence>
<dbReference type="OrthoDB" id="9806583at2"/>
<dbReference type="PANTHER" id="PTHR43622:SF7">
    <property type="entry name" value="3-DEHYDROQUINATE SYNTHASE, CHLOROPLASTIC"/>
    <property type="match status" value="1"/>
</dbReference>
<evidence type="ECO:0000256" key="5">
    <source>
        <dbReference type="ARBA" id="ARBA00004661"/>
    </source>
</evidence>
<dbReference type="GO" id="GO:0009423">
    <property type="term" value="P:chorismate biosynthetic process"/>
    <property type="evidence" value="ECO:0007669"/>
    <property type="project" value="UniProtKB-UniRule"/>
</dbReference>
<dbReference type="GO" id="GO:0009073">
    <property type="term" value="P:aromatic amino acid family biosynthetic process"/>
    <property type="evidence" value="ECO:0007669"/>
    <property type="project" value="UniProtKB-KW"/>
</dbReference>
<dbReference type="Pfam" id="PF01761">
    <property type="entry name" value="DHQ_synthase"/>
    <property type="match status" value="1"/>
</dbReference>
<feature type="domain" description="3-dehydroquinate synthase N-terminal" evidence="19">
    <location>
        <begin position="72"/>
        <end position="184"/>
    </location>
</feature>
<comment type="cofactor">
    <cofactor evidence="18">
        <name>Co(2+)</name>
        <dbReference type="ChEBI" id="CHEBI:48828"/>
    </cofactor>
    <cofactor evidence="18">
        <name>Zn(2+)</name>
        <dbReference type="ChEBI" id="CHEBI:29105"/>
    </cofactor>
    <text evidence="18">Binds 1 divalent metal cation per subunit. Can use either Co(2+) or Zn(2+).</text>
</comment>
<evidence type="ECO:0000256" key="6">
    <source>
        <dbReference type="ARBA" id="ARBA00005412"/>
    </source>
</evidence>
<evidence type="ECO:0000256" key="8">
    <source>
        <dbReference type="ARBA" id="ARBA00017684"/>
    </source>
</evidence>
<feature type="binding site" evidence="18">
    <location>
        <begin position="174"/>
        <end position="177"/>
    </location>
    <ligand>
        <name>NAD(+)</name>
        <dbReference type="ChEBI" id="CHEBI:57540"/>
    </ligand>
</feature>
<feature type="binding site" evidence="18">
    <location>
        <position position="189"/>
    </location>
    <ligand>
        <name>Zn(2+)</name>
        <dbReference type="ChEBI" id="CHEBI:29105"/>
    </ligand>
</feature>
<feature type="domain" description="3-dehydroquinate synthase C-terminal" evidence="20">
    <location>
        <begin position="186"/>
        <end position="329"/>
    </location>
</feature>
<feature type="binding site" evidence="18">
    <location>
        <position position="147"/>
    </location>
    <ligand>
        <name>NAD(+)</name>
        <dbReference type="ChEBI" id="CHEBI:57540"/>
    </ligand>
</feature>
<evidence type="ECO:0000256" key="11">
    <source>
        <dbReference type="ARBA" id="ARBA00022723"/>
    </source>
</evidence>
<dbReference type="InParanoid" id="A0A330L3K7"/>
<dbReference type="Proteomes" id="UP000248168">
    <property type="component" value="Unassembled WGS sequence"/>
</dbReference>
<dbReference type="GO" id="GO:0003856">
    <property type="term" value="F:3-dehydroquinate synthase activity"/>
    <property type="evidence" value="ECO:0007669"/>
    <property type="project" value="UniProtKB-UniRule"/>
</dbReference>
<dbReference type="CDD" id="cd08195">
    <property type="entry name" value="DHQS"/>
    <property type="match status" value="1"/>
</dbReference>
<reference evidence="22" key="1">
    <citation type="submission" date="2018-04" db="EMBL/GenBank/DDBJ databases">
        <authorList>
            <person name="Lucker S."/>
            <person name="Sakoula D."/>
        </authorList>
    </citation>
    <scope>NUCLEOTIDE SEQUENCE [LARGE SCALE GENOMIC DNA]</scope>
</reference>
<feature type="binding site" evidence="18">
    <location>
        <position position="156"/>
    </location>
    <ligand>
        <name>NAD(+)</name>
        <dbReference type="ChEBI" id="CHEBI:57540"/>
    </ligand>
</feature>
<comment type="pathway">
    <text evidence="5 18">Metabolic intermediate biosynthesis; chorismate biosynthesis; chorismate from D-erythrose 4-phosphate and phosphoenolpyruvate: step 2/7.</text>
</comment>
<keyword evidence="16 18" id="KW-0456">Lyase</keyword>
<evidence type="ECO:0000256" key="10">
    <source>
        <dbReference type="ARBA" id="ARBA00022605"/>
    </source>
</evidence>
<dbReference type="EC" id="4.2.3.4" evidence="7 18"/>
<comment type="cofactor">
    <cofactor evidence="2 18">
        <name>NAD(+)</name>
        <dbReference type="ChEBI" id="CHEBI:57540"/>
    </cofactor>
</comment>
<comment type="function">
    <text evidence="3 18">Catalyzes the conversion of 3-deoxy-D-arabino-heptulosonate 7-phosphate (DAHP) to dehydroquinate (DHQ).</text>
</comment>
<dbReference type="FunFam" id="3.40.50.1970:FF:000001">
    <property type="entry name" value="3-dehydroquinate synthase"/>
    <property type="match status" value="1"/>
</dbReference>
<proteinExistence type="inferred from homology"/>
<comment type="catalytic activity">
    <reaction evidence="1 18">
        <text>7-phospho-2-dehydro-3-deoxy-D-arabino-heptonate = 3-dehydroquinate + phosphate</text>
        <dbReference type="Rhea" id="RHEA:21968"/>
        <dbReference type="ChEBI" id="CHEBI:32364"/>
        <dbReference type="ChEBI" id="CHEBI:43474"/>
        <dbReference type="ChEBI" id="CHEBI:58394"/>
        <dbReference type="EC" id="4.2.3.4"/>
    </reaction>
</comment>
<keyword evidence="15 18" id="KW-0057">Aromatic amino acid biosynthesis</keyword>
<accession>A0A330L3K7</accession>
<dbReference type="Pfam" id="PF24621">
    <property type="entry name" value="DHQS_C"/>
    <property type="match status" value="1"/>
</dbReference>
<dbReference type="GO" id="GO:0005737">
    <property type="term" value="C:cytoplasm"/>
    <property type="evidence" value="ECO:0007669"/>
    <property type="project" value="UniProtKB-SubCell"/>
</dbReference>
<dbReference type="AlphaFoldDB" id="A0A330L3K7"/>
<evidence type="ECO:0000256" key="9">
    <source>
        <dbReference type="ARBA" id="ARBA00022490"/>
    </source>
</evidence>
<dbReference type="RefSeq" id="WP_121988690.1">
    <property type="nucleotide sequence ID" value="NZ_OUNR01000003.1"/>
</dbReference>
<evidence type="ECO:0000256" key="3">
    <source>
        <dbReference type="ARBA" id="ARBA00003485"/>
    </source>
</evidence>
<keyword evidence="13 18" id="KW-0862">Zinc</keyword>
<dbReference type="GO" id="GO:0000166">
    <property type="term" value="F:nucleotide binding"/>
    <property type="evidence" value="ECO:0007669"/>
    <property type="project" value="UniProtKB-KW"/>
</dbReference>
<dbReference type="InterPro" id="IPR056179">
    <property type="entry name" value="DHQS_C"/>
</dbReference>
<comment type="similarity">
    <text evidence="6 18">Belongs to the sugar phosphate cyclases superfamily. Dehydroquinate synthase family.</text>
</comment>
<dbReference type="GO" id="GO:0008652">
    <property type="term" value="P:amino acid biosynthetic process"/>
    <property type="evidence" value="ECO:0007669"/>
    <property type="project" value="UniProtKB-KW"/>
</dbReference>
<feature type="binding site" evidence="18">
    <location>
        <position position="269"/>
    </location>
    <ligand>
        <name>Zn(2+)</name>
        <dbReference type="ChEBI" id="CHEBI:29105"/>
    </ligand>
</feature>
<feature type="binding site" evidence="18">
    <location>
        <begin position="110"/>
        <end position="114"/>
    </location>
    <ligand>
        <name>NAD(+)</name>
        <dbReference type="ChEBI" id="CHEBI:57540"/>
    </ligand>
</feature>
<feature type="binding site" evidence="18">
    <location>
        <position position="252"/>
    </location>
    <ligand>
        <name>Zn(2+)</name>
        <dbReference type="ChEBI" id="CHEBI:29105"/>
    </ligand>
</feature>
<dbReference type="Gene3D" id="1.20.1090.10">
    <property type="entry name" value="Dehydroquinate synthase-like - alpha domain"/>
    <property type="match status" value="1"/>
</dbReference>
<dbReference type="InterPro" id="IPR030960">
    <property type="entry name" value="DHQS/DOIS_N"/>
</dbReference>
<comment type="subcellular location">
    <subcellularLocation>
        <location evidence="4 18">Cytoplasm</location>
    </subcellularLocation>
</comment>
<evidence type="ECO:0000256" key="14">
    <source>
        <dbReference type="ARBA" id="ARBA00023027"/>
    </source>
</evidence>
<gene>
    <name evidence="18 21" type="primary">aroB</name>
    <name evidence="21" type="ORF">NITLEN_110042</name>
</gene>
<evidence type="ECO:0000256" key="7">
    <source>
        <dbReference type="ARBA" id="ARBA00013031"/>
    </source>
</evidence>
<evidence type="ECO:0000256" key="4">
    <source>
        <dbReference type="ARBA" id="ARBA00004496"/>
    </source>
</evidence>
<dbReference type="GO" id="GO:0046872">
    <property type="term" value="F:metal ion binding"/>
    <property type="evidence" value="ECO:0007669"/>
    <property type="project" value="UniProtKB-KW"/>
</dbReference>
<dbReference type="HAMAP" id="MF_00110">
    <property type="entry name" value="DHQ_synthase"/>
    <property type="match status" value="1"/>
</dbReference>
<evidence type="ECO:0000313" key="21">
    <source>
        <dbReference type="EMBL" id="SPP64276.1"/>
    </source>
</evidence>
<evidence type="ECO:0000259" key="19">
    <source>
        <dbReference type="Pfam" id="PF01761"/>
    </source>
</evidence>
<evidence type="ECO:0000256" key="17">
    <source>
        <dbReference type="ARBA" id="ARBA00023285"/>
    </source>
</evidence>
<keyword evidence="10 18" id="KW-0028">Amino-acid biosynthesis</keyword>
<dbReference type="InterPro" id="IPR016037">
    <property type="entry name" value="DHQ_synth_AroB"/>
</dbReference>
<dbReference type="InterPro" id="IPR050071">
    <property type="entry name" value="Dehydroquinate_synthase"/>
</dbReference>
<evidence type="ECO:0000256" key="1">
    <source>
        <dbReference type="ARBA" id="ARBA00001393"/>
    </source>
</evidence>
<dbReference type="PANTHER" id="PTHR43622">
    <property type="entry name" value="3-DEHYDROQUINATE SYNTHASE"/>
    <property type="match status" value="1"/>
</dbReference>
<keyword evidence="14 18" id="KW-0520">NAD</keyword>
<organism evidence="21 22">
    <name type="scientific">Nitrospira lenta</name>
    <dbReference type="NCBI Taxonomy" id="1436998"/>
    <lineage>
        <taxon>Bacteria</taxon>
        <taxon>Pseudomonadati</taxon>
        <taxon>Nitrospirota</taxon>
        <taxon>Nitrospiria</taxon>
        <taxon>Nitrospirales</taxon>
        <taxon>Nitrospiraceae</taxon>
        <taxon>Nitrospira</taxon>
    </lineage>
</organism>
<evidence type="ECO:0000256" key="18">
    <source>
        <dbReference type="HAMAP-Rule" id="MF_00110"/>
    </source>
</evidence>
<keyword evidence="9 18" id="KW-0963">Cytoplasm</keyword>
<name>A0A330L3K7_9BACT</name>
<evidence type="ECO:0000313" key="22">
    <source>
        <dbReference type="Proteomes" id="UP000248168"/>
    </source>
</evidence>
<keyword evidence="12 18" id="KW-0547">Nucleotide-binding</keyword>
<keyword evidence="11 18" id="KW-0479">Metal-binding</keyword>
<protein>
    <recommendedName>
        <fullName evidence="8 18">3-dehydroquinate synthase</fullName>
        <shortName evidence="18">DHQS</shortName>
        <ecNumber evidence="7 18">4.2.3.4</ecNumber>
    </recommendedName>
</protein>
<evidence type="ECO:0000256" key="2">
    <source>
        <dbReference type="ARBA" id="ARBA00001911"/>
    </source>
</evidence>
<evidence type="ECO:0000256" key="15">
    <source>
        <dbReference type="ARBA" id="ARBA00023141"/>
    </source>
</evidence>
<sequence>MGKIEQRVSVSLKSRSYDIVIKPGLIDELGVRLQSLASTERVGIVTDRHVARHYLSAVVSQCKQAGLHPVSIVLPPGEKNKTLATVEKILDVLARERFERKSLLMALGGGVVGDMTGFAAAIYQRGIPFVQVPTTLVAQVDSSVGGKTGVDHRLGKNLIGAFHQPKAVWIDTKFLGTLPKREWIAGLAEVIKYGIIADKRFFVYLERTMPAILKLEPRAVMQIVKRSCEIKAQVVAADEQESDRRRILNYGHTIGHALEALGGYQSLIHGEAVGIGLVLEADLARHQGYCNSKTVDRIRSVVRAAGLSDRLTSPSLEKVWSAMQHDKKVSQGKVVGVWPNAIGRVRIVPIERGTFAEWFKTVSVGGSGRSRYTAKRGQ</sequence>
<feature type="binding site" evidence="18">
    <location>
        <begin position="134"/>
        <end position="135"/>
    </location>
    <ligand>
        <name>NAD(+)</name>
        <dbReference type="ChEBI" id="CHEBI:57540"/>
    </ligand>
</feature>
<dbReference type="NCBIfam" id="TIGR01357">
    <property type="entry name" value="aroB"/>
    <property type="match status" value="1"/>
</dbReference>
<keyword evidence="17 18" id="KW-0170">Cobalt</keyword>
<dbReference type="Gene3D" id="3.40.50.1970">
    <property type="match status" value="1"/>
</dbReference>
<evidence type="ECO:0000256" key="12">
    <source>
        <dbReference type="ARBA" id="ARBA00022741"/>
    </source>
</evidence>
<dbReference type="PIRSF" id="PIRSF001455">
    <property type="entry name" value="DHQ_synth"/>
    <property type="match status" value="1"/>
</dbReference>
<dbReference type="InterPro" id="IPR030963">
    <property type="entry name" value="DHQ_synth_fam"/>
</dbReference>
<dbReference type="FunCoup" id="A0A330L3K7">
    <property type="interactions" value="521"/>
</dbReference>
<dbReference type="UniPathway" id="UPA00053">
    <property type="reaction ID" value="UER00085"/>
</dbReference>
<keyword evidence="22" id="KW-1185">Reference proteome</keyword>
<comment type="caution">
    <text evidence="18">Lacks conserved residue(s) required for the propagation of feature annotation.</text>
</comment>
<evidence type="ECO:0000259" key="20">
    <source>
        <dbReference type="Pfam" id="PF24621"/>
    </source>
</evidence>
<evidence type="ECO:0000256" key="16">
    <source>
        <dbReference type="ARBA" id="ARBA00023239"/>
    </source>
</evidence>